<proteinExistence type="predicted"/>
<dbReference type="AlphaFoldDB" id="A0A9D0YUF3"/>
<dbReference type="EMBL" id="DVFO01000090">
    <property type="protein sequence ID" value="HIQ61576.1"/>
    <property type="molecule type" value="Genomic_DNA"/>
</dbReference>
<dbReference type="CDD" id="cd05692">
    <property type="entry name" value="S1_RPS1_repeat_hs4"/>
    <property type="match status" value="1"/>
</dbReference>
<feature type="compositionally biased region" description="Basic and acidic residues" evidence="1">
    <location>
        <begin position="94"/>
        <end position="103"/>
    </location>
</feature>
<evidence type="ECO:0000313" key="3">
    <source>
        <dbReference type="EMBL" id="HIQ61576.1"/>
    </source>
</evidence>
<dbReference type="GO" id="GO:0003735">
    <property type="term" value="F:structural constituent of ribosome"/>
    <property type="evidence" value="ECO:0007669"/>
    <property type="project" value="TreeGrafter"/>
</dbReference>
<dbReference type="InterPro" id="IPR003029">
    <property type="entry name" value="S1_domain"/>
</dbReference>
<organism evidence="3 4">
    <name type="scientific">Candidatus Enterenecus faecium</name>
    <dbReference type="NCBI Taxonomy" id="2840780"/>
    <lineage>
        <taxon>Bacteria</taxon>
        <taxon>Bacillati</taxon>
        <taxon>Bacillota</taxon>
        <taxon>Clostridia</taxon>
        <taxon>Eubacteriales</taxon>
        <taxon>Candidatus Enterenecus</taxon>
    </lineage>
</organism>
<dbReference type="SMART" id="SM00316">
    <property type="entry name" value="S1"/>
    <property type="match status" value="1"/>
</dbReference>
<accession>A0A9D0YUF3</accession>
<comment type="caution">
    <text evidence="3">The sequence shown here is derived from an EMBL/GenBank/DDBJ whole genome shotgun (WGS) entry which is preliminary data.</text>
</comment>
<dbReference type="SUPFAM" id="SSF50249">
    <property type="entry name" value="Nucleic acid-binding proteins"/>
    <property type="match status" value="1"/>
</dbReference>
<evidence type="ECO:0000313" key="4">
    <source>
        <dbReference type="Proteomes" id="UP000886879"/>
    </source>
</evidence>
<dbReference type="InterPro" id="IPR050437">
    <property type="entry name" value="Ribos_protein_bS1-like"/>
</dbReference>
<sequence>MGFEVGSILEGKVTGITKFGAFVSLPENRSGLVHISEIAYTYVNDIHEHLNEGQAVTVKVIGIDENNRINLSMKQVLPPPARPERRPNARPAGHRSENGGERRPSRRPGVSSFQAAPPQPKGPVSFEDQLKQFMASSDSKLSELHMNEKRSSRRGRR</sequence>
<dbReference type="GO" id="GO:0003729">
    <property type="term" value="F:mRNA binding"/>
    <property type="evidence" value="ECO:0007669"/>
    <property type="project" value="TreeGrafter"/>
</dbReference>
<dbReference type="GO" id="GO:0006412">
    <property type="term" value="P:translation"/>
    <property type="evidence" value="ECO:0007669"/>
    <property type="project" value="TreeGrafter"/>
</dbReference>
<reference evidence="3" key="2">
    <citation type="journal article" date="2021" name="PeerJ">
        <title>Extensive microbial diversity within the chicken gut microbiome revealed by metagenomics and culture.</title>
        <authorList>
            <person name="Gilroy R."/>
            <person name="Ravi A."/>
            <person name="Getino M."/>
            <person name="Pursley I."/>
            <person name="Horton D.L."/>
            <person name="Alikhan N.F."/>
            <person name="Baker D."/>
            <person name="Gharbi K."/>
            <person name="Hall N."/>
            <person name="Watson M."/>
            <person name="Adriaenssens E.M."/>
            <person name="Foster-Nyarko E."/>
            <person name="Jarju S."/>
            <person name="Secka A."/>
            <person name="Antonio M."/>
            <person name="Oren A."/>
            <person name="Chaudhuri R.R."/>
            <person name="La Ragione R."/>
            <person name="Hildebrand F."/>
            <person name="Pallen M.J."/>
        </authorList>
    </citation>
    <scope>NUCLEOTIDE SEQUENCE</scope>
    <source>
        <strain evidence="3">ChiGjej2B2-12916</strain>
    </source>
</reference>
<protein>
    <submittedName>
        <fullName evidence="3">S1 RNA-binding domain-containing protein</fullName>
    </submittedName>
</protein>
<dbReference type="PANTHER" id="PTHR10724:SF10">
    <property type="entry name" value="S1 RNA-BINDING DOMAIN-CONTAINING PROTEIN 1"/>
    <property type="match status" value="1"/>
</dbReference>
<reference evidence="3" key="1">
    <citation type="submission" date="2020-10" db="EMBL/GenBank/DDBJ databases">
        <authorList>
            <person name="Gilroy R."/>
        </authorList>
    </citation>
    <scope>NUCLEOTIDE SEQUENCE</scope>
    <source>
        <strain evidence="3">ChiGjej2B2-12916</strain>
    </source>
</reference>
<name>A0A9D0YUF3_9FIRM</name>
<dbReference type="Gene3D" id="2.40.50.140">
    <property type="entry name" value="Nucleic acid-binding proteins"/>
    <property type="match status" value="1"/>
</dbReference>
<dbReference type="FunFam" id="2.40.50.140:FF:000051">
    <property type="entry name" value="RNA-binding transcriptional accessory protein"/>
    <property type="match status" value="1"/>
</dbReference>
<dbReference type="PANTHER" id="PTHR10724">
    <property type="entry name" value="30S RIBOSOMAL PROTEIN S1"/>
    <property type="match status" value="1"/>
</dbReference>
<dbReference type="Proteomes" id="UP000886879">
    <property type="component" value="Unassembled WGS sequence"/>
</dbReference>
<evidence type="ECO:0000256" key="1">
    <source>
        <dbReference type="SAM" id="MobiDB-lite"/>
    </source>
</evidence>
<dbReference type="InterPro" id="IPR012340">
    <property type="entry name" value="NA-bd_OB-fold"/>
</dbReference>
<dbReference type="PROSITE" id="PS50126">
    <property type="entry name" value="S1"/>
    <property type="match status" value="1"/>
</dbReference>
<dbReference type="Pfam" id="PF00575">
    <property type="entry name" value="S1"/>
    <property type="match status" value="1"/>
</dbReference>
<dbReference type="GO" id="GO:0005737">
    <property type="term" value="C:cytoplasm"/>
    <property type="evidence" value="ECO:0007669"/>
    <property type="project" value="UniProtKB-ARBA"/>
</dbReference>
<gene>
    <name evidence="3" type="ORF">IAD31_08310</name>
</gene>
<evidence type="ECO:0000259" key="2">
    <source>
        <dbReference type="PROSITE" id="PS50126"/>
    </source>
</evidence>
<feature type="domain" description="S1 motif" evidence="2">
    <location>
        <begin position="6"/>
        <end position="74"/>
    </location>
</feature>
<feature type="compositionally biased region" description="Basic and acidic residues" evidence="1">
    <location>
        <begin position="140"/>
        <end position="150"/>
    </location>
</feature>
<feature type="region of interest" description="Disordered" evidence="1">
    <location>
        <begin position="71"/>
        <end position="157"/>
    </location>
</feature>